<reference evidence="2 3" key="1">
    <citation type="submission" date="2020-08" db="EMBL/GenBank/DDBJ databases">
        <title>Genome public.</title>
        <authorList>
            <person name="Liu C."/>
            <person name="Sun Q."/>
        </authorList>
    </citation>
    <scope>NUCLEOTIDE SEQUENCE [LARGE SCALE GENOMIC DNA]</scope>
    <source>
        <strain evidence="2 3">NSJ-34</strain>
    </source>
</reference>
<sequence>MYLRKLKIKDAPLMLEWMHDDSVVHDLHTNFASKTLDDCKAFILANQEYTDNVNLAIVSDTDEYMGTVSLKHIDRDNLSAEFAITVRKASMGHGYSWFGMTAIIEKAFSEFGLESVYWCVSRKNQRAVRFYDKHNFHETVDISENILVRYEGETDLKWYSVLKGDILDDRDTVAGCKVAHIKTIPTVDAGELSFFEANNDIPFDIKRIYYISKVPEGVRRGFHAHKELKQLLFCPYGRIQLILENELGREEIELSDPSIAVMIDRPTWREMLWLQKDSVLCVAASDYYKVEDYIRNYDDFKKYLEEIR</sequence>
<evidence type="ECO:0000313" key="2">
    <source>
        <dbReference type="EMBL" id="MBC5672783.1"/>
    </source>
</evidence>
<protein>
    <submittedName>
        <fullName evidence="2">GNAT family N-acetyltransferase</fullName>
    </submittedName>
</protein>
<dbReference type="PROSITE" id="PS51186">
    <property type="entry name" value="GNAT"/>
    <property type="match status" value="1"/>
</dbReference>
<keyword evidence="3" id="KW-1185">Reference proteome</keyword>
<dbReference type="Gene3D" id="2.60.120.10">
    <property type="entry name" value="Jelly Rolls"/>
    <property type="match status" value="1"/>
</dbReference>
<dbReference type="InterPro" id="IPR000182">
    <property type="entry name" value="GNAT_dom"/>
</dbReference>
<name>A0ABR7FD54_9FIRM</name>
<dbReference type="InterPro" id="IPR008894">
    <property type="entry name" value="QdtA_cupin_dom"/>
</dbReference>
<dbReference type="InterPro" id="IPR011051">
    <property type="entry name" value="RmlC_Cupin_sf"/>
</dbReference>
<dbReference type="Gene3D" id="3.40.630.30">
    <property type="match status" value="1"/>
</dbReference>
<dbReference type="Pfam" id="PF13302">
    <property type="entry name" value="Acetyltransf_3"/>
    <property type="match status" value="1"/>
</dbReference>
<evidence type="ECO:0000313" key="3">
    <source>
        <dbReference type="Proteomes" id="UP000654573"/>
    </source>
</evidence>
<dbReference type="SUPFAM" id="SSF51182">
    <property type="entry name" value="RmlC-like cupins"/>
    <property type="match status" value="1"/>
</dbReference>
<dbReference type="SUPFAM" id="SSF55729">
    <property type="entry name" value="Acyl-CoA N-acyltransferases (Nat)"/>
    <property type="match status" value="1"/>
</dbReference>
<dbReference type="Proteomes" id="UP000654573">
    <property type="component" value="Unassembled WGS sequence"/>
</dbReference>
<dbReference type="InterPro" id="IPR014710">
    <property type="entry name" value="RmlC-like_jellyroll"/>
</dbReference>
<dbReference type="CDD" id="cd20292">
    <property type="entry name" value="cupin_QdtA-like"/>
    <property type="match status" value="1"/>
</dbReference>
<organism evidence="2 3">
    <name type="scientific">Blautia celeris</name>
    <dbReference type="NCBI Taxonomy" id="2763026"/>
    <lineage>
        <taxon>Bacteria</taxon>
        <taxon>Bacillati</taxon>
        <taxon>Bacillota</taxon>
        <taxon>Clostridia</taxon>
        <taxon>Lachnospirales</taxon>
        <taxon>Lachnospiraceae</taxon>
        <taxon>Blautia</taxon>
    </lineage>
</organism>
<dbReference type="PANTHER" id="PTHR43415">
    <property type="entry name" value="SPERMIDINE N(1)-ACETYLTRANSFERASE"/>
    <property type="match status" value="1"/>
</dbReference>
<gene>
    <name evidence="2" type="ORF">H8S76_11055</name>
</gene>
<proteinExistence type="predicted"/>
<comment type="caution">
    <text evidence="2">The sequence shown here is derived from an EMBL/GenBank/DDBJ whole genome shotgun (WGS) entry which is preliminary data.</text>
</comment>
<dbReference type="InterPro" id="IPR016181">
    <property type="entry name" value="Acyl_CoA_acyltransferase"/>
</dbReference>
<dbReference type="PANTHER" id="PTHR43415:SF3">
    <property type="entry name" value="GNAT-FAMILY ACETYLTRANSFERASE"/>
    <property type="match status" value="1"/>
</dbReference>
<evidence type="ECO:0000259" key="1">
    <source>
        <dbReference type="PROSITE" id="PS51186"/>
    </source>
</evidence>
<feature type="domain" description="N-acetyltransferase" evidence="1">
    <location>
        <begin position="1"/>
        <end position="157"/>
    </location>
</feature>
<dbReference type="EMBL" id="JACOOU010000004">
    <property type="protein sequence ID" value="MBC5672783.1"/>
    <property type="molecule type" value="Genomic_DNA"/>
</dbReference>
<accession>A0ABR7FD54</accession>
<dbReference type="Pfam" id="PF05523">
    <property type="entry name" value="FdtA"/>
    <property type="match status" value="1"/>
</dbReference>